<dbReference type="AlphaFoldDB" id="A0A0F8Y3Z9"/>
<proteinExistence type="predicted"/>
<sequence>LIDGVLINPEQLQELEARLPLAVMLDNLATGARPQVNLDKAELLGEVHKNSQINYRRTAYSYGGLTAYGSYKHFWSFVPIETTKEMSKRDRLIALQAKLPKRYNFVIDDAWPKTIQDGKWLQDAKLLGDGASMPEGPRLADNTGLFVHTVSSDGEAFFAVTSAICGNENRSDFSAGNALAAATGMKKDTPRPILQVVFNSGDRKRRYQTREYVLWGGPQQGLHNEPSTPFVFHINVPLEFIGYPKGKTPQRWRVQSIYTNARNQYDAAFDRSYLPPTRLAPFPSLHCSLTYGASSGSTWPHGPAVYRPAAKRTPSGKYGFGFPVVFSTGMSAGDNVYG</sequence>
<comment type="caution">
    <text evidence="1">The sequence shown here is derived from an EMBL/GenBank/DDBJ whole genome shotgun (WGS) entry which is preliminary data.</text>
</comment>
<feature type="non-terminal residue" evidence="1">
    <location>
        <position position="1"/>
    </location>
</feature>
<name>A0A0F8Y3Z9_9ZZZZ</name>
<accession>A0A0F8Y3Z9</accession>
<protein>
    <submittedName>
        <fullName evidence="1">Uncharacterized protein</fullName>
    </submittedName>
</protein>
<dbReference type="EMBL" id="LAZR01068838">
    <property type="protein sequence ID" value="KKK48889.1"/>
    <property type="molecule type" value="Genomic_DNA"/>
</dbReference>
<organism evidence="1">
    <name type="scientific">marine sediment metagenome</name>
    <dbReference type="NCBI Taxonomy" id="412755"/>
    <lineage>
        <taxon>unclassified sequences</taxon>
        <taxon>metagenomes</taxon>
        <taxon>ecological metagenomes</taxon>
    </lineage>
</organism>
<reference evidence="1" key="1">
    <citation type="journal article" date="2015" name="Nature">
        <title>Complex archaea that bridge the gap between prokaryotes and eukaryotes.</title>
        <authorList>
            <person name="Spang A."/>
            <person name="Saw J.H."/>
            <person name="Jorgensen S.L."/>
            <person name="Zaremba-Niedzwiedzka K."/>
            <person name="Martijn J."/>
            <person name="Lind A.E."/>
            <person name="van Eijk R."/>
            <person name="Schleper C."/>
            <person name="Guy L."/>
            <person name="Ettema T.J."/>
        </authorList>
    </citation>
    <scope>NUCLEOTIDE SEQUENCE</scope>
</reference>
<gene>
    <name evidence="1" type="ORF">LCGC14_3140590</name>
</gene>
<feature type="non-terminal residue" evidence="1">
    <location>
        <position position="338"/>
    </location>
</feature>
<evidence type="ECO:0000313" key="1">
    <source>
        <dbReference type="EMBL" id="KKK48889.1"/>
    </source>
</evidence>